<feature type="chain" id="PRO_5034203585" description="Hydrolase" evidence="1">
    <location>
        <begin position="29"/>
        <end position="490"/>
    </location>
</feature>
<reference evidence="2" key="2">
    <citation type="submission" date="2020-09" db="EMBL/GenBank/DDBJ databases">
        <authorList>
            <person name="Sun Q."/>
            <person name="Zhou Y."/>
        </authorList>
    </citation>
    <scope>NUCLEOTIDE SEQUENCE</scope>
    <source>
        <strain evidence="2">CGMCC 1.15966</strain>
    </source>
</reference>
<keyword evidence="3" id="KW-1185">Reference proteome</keyword>
<dbReference type="AlphaFoldDB" id="A0A8H9G651"/>
<accession>A0A8H9G651</accession>
<dbReference type="RefSeq" id="WP_182498339.1">
    <property type="nucleotide sequence ID" value="NZ_BMKM01000017.1"/>
</dbReference>
<dbReference type="PANTHER" id="PTHR47791:SF4">
    <property type="entry name" value="(PUTATIVE SECRETED PROTEIN)-RELATED"/>
    <property type="match status" value="1"/>
</dbReference>
<evidence type="ECO:0000313" key="2">
    <source>
        <dbReference type="EMBL" id="GGE34903.1"/>
    </source>
</evidence>
<comment type="caution">
    <text evidence="2">The sequence shown here is derived from an EMBL/GenBank/DDBJ whole genome shotgun (WGS) entry which is preliminary data.</text>
</comment>
<evidence type="ECO:0008006" key="4">
    <source>
        <dbReference type="Google" id="ProtNLM"/>
    </source>
</evidence>
<dbReference type="Proteomes" id="UP000614460">
    <property type="component" value="Unassembled WGS sequence"/>
</dbReference>
<proteinExistence type="predicted"/>
<reference evidence="2" key="1">
    <citation type="journal article" date="2014" name="Int. J. Syst. Evol. Microbiol.">
        <title>Complete genome sequence of Corynebacterium casei LMG S-19264T (=DSM 44701T), isolated from a smear-ripened cheese.</title>
        <authorList>
            <consortium name="US DOE Joint Genome Institute (JGI-PGF)"/>
            <person name="Walter F."/>
            <person name="Albersmeier A."/>
            <person name="Kalinowski J."/>
            <person name="Ruckert C."/>
        </authorList>
    </citation>
    <scope>NUCLEOTIDE SEQUENCE</scope>
    <source>
        <strain evidence="2">CGMCC 1.15966</strain>
    </source>
</reference>
<dbReference type="Pfam" id="PF03663">
    <property type="entry name" value="Glyco_hydro_76"/>
    <property type="match status" value="2"/>
</dbReference>
<dbReference type="InterPro" id="IPR008928">
    <property type="entry name" value="6-hairpin_glycosidase_sf"/>
</dbReference>
<dbReference type="Gene3D" id="1.50.10.20">
    <property type="match status" value="1"/>
</dbReference>
<evidence type="ECO:0000313" key="3">
    <source>
        <dbReference type="Proteomes" id="UP000614460"/>
    </source>
</evidence>
<sequence>MLNNKALKIAICSTGVIFGSIAFQPVSAMENLNNHVFISSIPTNKDIANENLLRAMSLVDKTISAYFDPKTFEMRRFYNPFTKEKSEERASVWMYSAGIEAVNAILSALKANKSVADKKVYKSNIEKYEKLLSKFYDKVDYYLGTYELTSYTQTKTWSVYAVDRVSEKGKAKVTGIYNVYDDQMWLLRELLHSYKLTGNKDYLKKAEYLTDYVLDGWDTTLDENGNENGGITWGPGYTTKHACSNGPLISSLVWLHTIYQGKNDQINRSFIDPNDSKTRRIKKESKEQYYLNFAKEIYDWQQDKLKVKNGLYFDMLGGCDPDCKIQYEEVGNTKYRANTKLTEAVGRFYSYNSGSMLSGAVDLFLATKDQKYKTEAIEMAENSFAYFAKKDKEIPNFYSFETDGFNNWFNGILLRGYKELTSENPEAKSYLNAFQKNLDYGYKNYSIDGFLPTNLLTGWNPENRAKGVEGMFMFSFAAQYAMLAEYAFTD</sequence>
<gene>
    <name evidence="2" type="ORF">GCM10011516_35660</name>
</gene>
<evidence type="ECO:0000256" key="1">
    <source>
        <dbReference type="SAM" id="SignalP"/>
    </source>
</evidence>
<dbReference type="InterPro" id="IPR005198">
    <property type="entry name" value="Glyco_hydro_76"/>
</dbReference>
<dbReference type="PANTHER" id="PTHR47791">
    <property type="entry name" value="MEIOTICALLY UP-REGULATED GENE 191 PROTEIN"/>
    <property type="match status" value="1"/>
</dbReference>
<dbReference type="InterPro" id="IPR053169">
    <property type="entry name" value="MUG_Protein"/>
</dbReference>
<name>A0A8H9G651_9SPHI</name>
<keyword evidence="1" id="KW-0732">Signal</keyword>
<organism evidence="2 3">
    <name type="scientific">Sphingobacterium cellulitidis</name>
    <dbReference type="NCBI Taxonomy" id="1768011"/>
    <lineage>
        <taxon>Bacteria</taxon>
        <taxon>Pseudomonadati</taxon>
        <taxon>Bacteroidota</taxon>
        <taxon>Sphingobacteriia</taxon>
        <taxon>Sphingobacteriales</taxon>
        <taxon>Sphingobacteriaceae</taxon>
        <taxon>Sphingobacterium</taxon>
    </lineage>
</organism>
<feature type="signal peptide" evidence="1">
    <location>
        <begin position="1"/>
        <end position="28"/>
    </location>
</feature>
<protein>
    <recommendedName>
        <fullName evidence="4">Hydrolase</fullName>
    </recommendedName>
</protein>
<dbReference type="EMBL" id="BMKM01000017">
    <property type="protein sequence ID" value="GGE34903.1"/>
    <property type="molecule type" value="Genomic_DNA"/>
</dbReference>
<dbReference type="SUPFAM" id="SSF48208">
    <property type="entry name" value="Six-hairpin glycosidases"/>
    <property type="match status" value="1"/>
</dbReference>
<dbReference type="GO" id="GO:0005975">
    <property type="term" value="P:carbohydrate metabolic process"/>
    <property type="evidence" value="ECO:0007669"/>
    <property type="project" value="InterPro"/>
</dbReference>